<reference evidence="9 10" key="1">
    <citation type="submission" date="2018-07" db="EMBL/GenBank/DDBJ databases">
        <authorList>
            <person name="Peeters C."/>
        </authorList>
    </citation>
    <scope>NUCLEOTIDE SEQUENCE [LARGE SCALE GENOMIC DNA]</scope>
    <source>
        <strain evidence="9 10">LMG 30378</strain>
    </source>
</reference>
<evidence type="ECO:0000313" key="9">
    <source>
        <dbReference type="EMBL" id="SSW63916.1"/>
    </source>
</evidence>
<feature type="domain" description="Mce/MlaD" evidence="8">
    <location>
        <begin position="169"/>
        <end position="227"/>
    </location>
</feature>
<keyword evidence="4 7" id="KW-0812">Transmembrane</keyword>
<keyword evidence="3" id="KW-0997">Cell inner membrane</keyword>
<dbReference type="InterPro" id="IPR051800">
    <property type="entry name" value="PqiA-PqiB_transport"/>
</dbReference>
<evidence type="ECO:0000256" key="5">
    <source>
        <dbReference type="ARBA" id="ARBA00022989"/>
    </source>
</evidence>
<dbReference type="Proteomes" id="UP000289465">
    <property type="component" value="Unassembled WGS sequence"/>
</dbReference>
<name>A0A446C7U5_9BURK</name>
<feature type="domain" description="Mce/MlaD" evidence="8">
    <location>
        <begin position="47"/>
        <end position="137"/>
    </location>
</feature>
<dbReference type="AlphaFoldDB" id="A0A446C7U5"/>
<evidence type="ECO:0000256" key="1">
    <source>
        <dbReference type="ARBA" id="ARBA00004533"/>
    </source>
</evidence>
<evidence type="ECO:0000256" key="4">
    <source>
        <dbReference type="ARBA" id="ARBA00022692"/>
    </source>
</evidence>
<dbReference type="GO" id="GO:0005886">
    <property type="term" value="C:plasma membrane"/>
    <property type="evidence" value="ECO:0007669"/>
    <property type="project" value="UniProtKB-SubCell"/>
</dbReference>
<feature type="domain" description="Mce/MlaD" evidence="8">
    <location>
        <begin position="297"/>
        <end position="403"/>
    </location>
</feature>
<dbReference type="PANTHER" id="PTHR30462">
    <property type="entry name" value="INTERMEMBRANE TRANSPORT PROTEIN PQIB-RELATED"/>
    <property type="match status" value="1"/>
</dbReference>
<comment type="subcellular location">
    <subcellularLocation>
        <location evidence="1">Cell inner membrane</location>
    </subcellularLocation>
</comment>
<organism evidence="9 10">
    <name type="scientific">Achromobacter veterisilvae</name>
    <dbReference type="NCBI Taxonomy" id="2069367"/>
    <lineage>
        <taxon>Bacteria</taxon>
        <taxon>Pseudomonadati</taxon>
        <taxon>Pseudomonadota</taxon>
        <taxon>Betaproteobacteria</taxon>
        <taxon>Burkholderiales</taxon>
        <taxon>Alcaligenaceae</taxon>
        <taxon>Achromobacter</taxon>
    </lineage>
</organism>
<evidence type="ECO:0000256" key="2">
    <source>
        <dbReference type="ARBA" id="ARBA00022475"/>
    </source>
</evidence>
<keyword evidence="2" id="KW-1003">Cell membrane</keyword>
<dbReference type="RefSeq" id="WP_129239471.1">
    <property type="nucleotide sequence ID" value="NZ_UFQC01000003.1"/>
</dbReference>
<protein>
    <submittedName>
        <fullName evidence="9">Paraquat-inducible protein B</fullName>
    </submittedName>
</protein>
<sequence>MPEPGPASAHAPVARRKGRRLSWIWLVPVIAALGGLFLVVRVWMDAGPTATISFQTAEGLEAGKTQVRYKEVNVGLVERVALNPDRSGVIVTVRLDKDASGLLQEGTQFWVVRPRLTLSGVSGLGTLLSGAYIGMDPAALGGRQDARLASKSAFVGLEIPPEVTQDRAGKRFTLKARDLGSLDVGSPVYYRRIPVGQVVGYRLDGTGEGVDVQVFIDAPNDAYVNRATRFWNASGVDFSVDARGLQMRSQSLLSVIVGGVAFDTIEQRERVAAKADAEFVIFPSEGAARAQPDGVPLRIRMRFDQSVRGLVVGAPIDSYGAAIGQVDSIGLELDRTTNRFYAVVGATLYLERLGAKTMGEIKEYSGSSLEHPSGKLLTSMIEQGMRAQLRIGNLLTGQLYVAMAMFPDAKPVSFKMEDTPLIPTVPNNLDQLQQQVNSILVKLDRVPFDALGAELNNLLRGTASLVKRLDTRLAPEAQAMLRQASRSLAAVGGVLSPDADLPASADAALQELARAARSLRELSDYLQAYPDALLRGRAQDAPSAPRQGSSR</sequence>
<evidence type="ECO:0000256" key="3">
    <source>
        <dbReference type="ARBA" id="ARBA00022519"/>
    </source>
</evidence>
<feature type="transmembrane region" description="Helical" evidence="7">
    <location>
        <begin position="23"/>
        <end position="44"/>
    </location>
</feature>
<dbReference type="Pfam" id="PF02470">
    <property type="entry name" value="MlaD"/>
    <property type="match status" value="3"/>
</dbReference>
<keyword evidence="6 7" id="KW-0472">Membrane</keyword>
<evidence type="ECO:0000259" key="8">
    <source>
        <dbReference type="Pfam" id="PF02470"/>
    </source>
</evidence>
<proteinExistence type="predicted"/>
<gene>
    <name evidence="9" type="primary">pqiB_2</name>
    <name evidence="9" type="ORF">AVE30378_00796</name>
</gene>
<accession>A0A446C7U5</accession>
<keyword evidence="5 7" id="KW-1133">Transmembrane helix</keyword>
<evidence type="ECO:0000313" key="10">
    <source>
        <dbReference type="Proteomes" id="UP000289465"/>
    </source>
</evidence>
<dbReference type="OrthoDB" id="9806984at2"/>
<evidence type="ECO:0000256" key="7">
    <source>
        <dbReference type="SAM" id="Phobius"/>
    </source>
</evidence>
<dbReference type="InterPro" id="IPR003399">
    <property type="entry name" value="Mce/MlaD"/>
</dbReference>
<evidence type="ECO:0000256" key="6">
    <source>
        <dbReference type="ARBA" id="ARBA00023136"/>
    </source>
</evidence>
<dbReference type="PANTHER" id="PTHR30462:SF0">
    <property type="entry name" value="INTERMEMBRANE TRANSPORT PROTEIN YEBT"/>
    <property type="match status" value="1"/>
</dbReference>
<dbReference type="EMBL" id="UFQC01000003">
    <property type="protein sequence ID" value="SSW63916.1"/>
    <property type="molecule type" value="Genomic_DNA"/>
</dbReference>